<dbReference type="Gene3D" id="2.170.270.10">
    <property type="entry name" value="SET domain"/>
    <property type="match status" value="1"/>
</dbReference>
<feature type="compositionally biased region" description="Polar residues" evidence="12">
    <location>
        <begin position="512"/>
        <end position="529"/>
    </location>
</feature>
<dbReference type="GO" id="GO:0006355">
    <property type="term" value="P:regulation of DNA-templated transcription"/>
    <property type="evidence" value="ECO:0007669"/>
    <property type="project" value="InterPro"/>
</dbReference>
<feature type="compositionally biased region" description="Basic and acidic residues" evidence="12">
    <location>
        <begin position="543"/>
        <end position="552"/>
    </location>
</feature>
<feature type="compositionally biased region" description="Low complexity" evidence="12">
    <location>
        <begin position="41"/>
        <end position="66"/>
    </location>
</feature>
<feature type="compositionally biased region" description="Basic and acidic residues" evidence="12">
    <location>
        <begin position="501"/>
        <end position="511"/>
    </location>
</feature>
<organism evidence="17 18">
    <name type="scientific">Gadus morhua</name>
    <name type="common">Atlantic cod</name>
    <dbReference type="NCBI Taxonomy" id="8049"/>
    <lineage>
        <taxon>Eukaryota</taxon>
        <taxon>Metazoa</taxon>
        <taxon>Chordata</taxon>
        <taxon>Craniata</taxon>
        <taxon>Vertebrata</taxon>
        <taxon>Euteleostomi</taxon>
        <taxon>Actinopterygii</taxon>
        <taxon>Neopterygii</taxon>
        <taxon>Teleostei</taxon>
        <taxon>Neoteleostei</taxon>
        <taxon>Acanthomorphata</taxon>
        <taxon>Zeiogadaria</taxon>
        <taxon>Gadariae</taxon>
        <taxon>Gadiformes</taxon>
        <taxon>Gadoidei</taxon>
        <taxon>Gadidae</taxon>
        <taxon>Gadus</taxon>
    </lineage>
</organism>
<feature type="compositionally biased region" description="Basic and acidic residues" evidence="12">
    <location>
        <begin position="767"/>
        <end position="782"/>
    </location>
</feature>
<dbReference type="GO" id="GO:0140955">
    <property type="term" value="F:histone H3K36 trimethyltransferase activity"/>
    <property type="evidence" value="ECO:0007669"/>
    <property type="project" value="UniProtKB-EC"/>
</dbReference>
<reference evidence="17" key="2">
    <citation type="submission" date="2025-09" db="UniProtKB">
        <authorList>
            <consortium name="Ensembl"/>
        </authorList>
    </citation>
    <scope>IDENTIFICATION</scope>
</reference>
<feature type="domain" description="Post-SET" evidence="15">
    <location>
        <begin position="1458"/>
        <end position="1474"/>
    </location>
</feature>
<feature type="compositionally biased region" description="Polar residues" evidence="12">
    <location>
        <begin position="737"/>
        <end position="748"/>
    </location>
</feature>
<dbReference type="Pfam" id="PF08236">
    <property type="entry name" value="SRI"/>
    <property type="match status" value="1"/>
</dbReference>
<feature type="domain" description="AWS" evidence="16">
    <location>
        <begin position="1278"/>
        <end position="1332"/>
    </location>
</feature>
<dbReference type="SMART" id="SM00508">
    <property type="entry name" value="PostSET"/>
    <property type="match status" value="1"/>
</dbReference>
<dbReference type="PANTHER" id="PTHR46711">
    <property type="entry name" value="HISTONE-LYSINE N-METHYLTRANSFERASE SETD2"/>
    <property type="match status" value="1"/>
</dbReference>
<feature type="compositionally biased region" description="Acidic residues" evidence="12">
    <location>
        <begin position="1696"/>
        <end position="1712"/>
    </location>
</feature>
<dbReference type="GeneTree" id="ENSGT00940000166273"/>
<proteinExistence type="predicted"/>
<evidence type="ECO:0000259" key="15">
    <source>
        <dbReference type="PROSITE" id="PS50868"/>
    </source>
</evidence>
<feature type="compositionally biased region" description="Basic residues" evidence="12">
    <location>
        <begin position="1180"/>
        <end position="1191"/>
    </location>
</feature>
<evidence type="ECO:0000256" key="3">
    <source>
        <dbReference type="ARBA" id="ARBA00012178"/>
    </source>
</evidence>
<feature type="compositionally biased region" description="Basic and acidic residues" evidence="12">
    <location>
        <begin position="1213"/>
        <end position="1228"/>
    </location>
</feature>
<evidence type="ECO:0000256" key="8">
    <source>
        <dbReference type="ARBA" id="ARBA00022853"/>
    </source>
</evidence>
<feature type="domain" description="WW" evidence="13">
    <location>
        <begin position="2384"/>
        <end position="2417"/>
    </location>
</feature>
<dbReference type="InterPro" id="IPR046341">
    <property type="entry name" value="SET_dom_sf"/>
</dbReference>
<comment type="subcellular location">
    <subcellularLocation>
        <location evidence="2">Chromosome</location>
    </subcellularLocation>
    <subcellularLocation>
        <location evidence="1">Nucleus</location>
    </subcellularLocation>
</comment>
<dbReference type="Pfam" id="PF00397">
    <property type="entry name" value="WW"/>
    <property type="match status" value="1"/>
</dbReference>
<feature type="region of interest" description="Disordered" evidence="12">
    <location>
        <begin position="2076"/>
        <end position="2102"/>
    </location>
</feature>
<dbReference type="Proteomes" id="UP000694546">
    <property type="component" value="Chromosome 11"/>
</dbReference>
<feature type="region of interest" description="Disordered" evidence="12">
    <location>
        <begin position="1872"/>
        <end position="2051"/>
    </location>
</feature>
<feature type="compositionally biased region" description="Basic and acidic residues" evidence="12">
    <location>
        <begin position="269"/>
        <end position="282"/>
    </location>
</feature>
<evidence type="ECO:0000256" key="4">
    <source>
        <dbReference type="ARBA" id="ARBA00022454"/>
    </source>
</evidence>
<dbReference type="InterPro" id="IPR001214">
    <property type="entry name" value="SET_dom"/>
</dbReference>
<evidence type="ECO:0000256" key="1">
    <source>
        <dbReference type="ARBA" id="ARBA00004123"/>
    </source>
</evidence>
<feature type="compositionally biased region" description="Basic and acidic residues" evidence="12">
    <location>
        <begin position="196"/>
        <end position="213"/>
    </location>
</feature>
<dbReference type="Gene3D" id="1.10.1740.100">
    <property type="entry name" value="Set2, Rpb1 interacting domain"/>
    <property type="match status" value="1"/>
</dbReference>
<feature type="compositionally biased region" description="Basic and acidic residues" evidence="12">
    <location>
        <begin position="1127"/>
        <end position="1138"/>
    </location>
</feature>
<feature type="compositionally biased region" description="Basic and acidic residues" evidence="12">
    <location>
        <begin position="1738"/>
        <end position="1763"/>
    </location>
</feature>
<feature type="compositionally biased region" description="Polar residues" evidence="12">
    <location>
        <begin position="1636"/>
        <end position="1656"/>
    </location>
</feature>
<dbReference type="Ensembl" id="ENSGMOT00000037361.1">
    <property type="protein sequence ID" value="ENSGMOP00000031312.1"/>
    <property type="gene ID" value="ENSGMOG00000035453.1"/>
</dbReference>
<feature type="region of interest" description="Disordered" evidence="12">
    <location>
        <begin position="1053"/>
        <end position="1228"/>
    </location>
</feature>
<feature type="compositionally biased region" description="Acidic residues" evidence="12">
    <location>
        <begin position="2030"/>
        <end position="2039"/>
    </location>
</feature>
<feature type="compositionally biased region" description="Polar residues" evidence="12">
    <location>
        <begin position="1010"/>
        <end position="1022"/>
    </location>
</feature>
<dbReference type="PANTHER" id="PTHR46711:SF1">
    <property type="entry name" value="HISTONE-LYSINE N-METHYLTRANSFERASE SETD2"/>
    <property type="match status" value="1"/>
</dbReference>
<dbReference type="GO" id="GO:0005634">
    <property type="term" value="C:nucleus"/>
    <property type="evidence" value="ECO:0007669"/>
    <property type="project" value="UniProtKB-SubCell"/>
</dbReference>
<dbReference type="SMART" id="SM00570">
    <property type="entry name" value="AWS"/>
    <property type="match status" value="1"/>
</dbReference>
<feature type="compositionally biased region" description="Polar residues" evidence="12">
    <location>
        <begin position="553"/>
        <end position="567"/>
    </location>
</feature>
<keyword evidence="4" id="KW-0158">Chromosome</keyword>
<dbReference type="PROSITE" id="PS50020">
    <property type="entry name" value="WW_DOMAIN_2"/>
    <property type="match status" value="1"/>
</dbReference>
<feature type="domain" description="SET" evidence="14">
    <location>
        <begin position="1334"/>
        <end position="1451"/>
    </location>
</feature>
<dbReference type="Pfam" id="PF17907">
    <property type="entry name" value="AWS"/>
    <property type="match status" value="1"/>
</dbReference>
<feature type="compositionally biased region" description="Polar residues" evidence="12">
    <location>
        <begin position="2439"/>
        <end position="2457"/>
    </location>
</feature>
<evidence type="ECO:0000259" key="13">
    <source>
        <dbReference type="PROSITE" id="PS50020"/>
    </source>
</evidence>
<feature type="compositionally biased region" description="Basic and acidic residues" evidence="12">
    <location>
        <begin position="1169"/>
        <end position="1179"/>
    </location>
</feature>
<dbReference type="SMART" id="SM00456">
    <property type="entry name" value="WW"/>
    <property type="match status" value="1"/>
</dbReference>
<dbReference type="InterPro" id="IPR001202">
    <property type="entry name" value="WW_dom"/>
</dbReference>
<keyword evidence="9" id="KW-0805">Transcription regulation</keyword>
<feature type="compositionally biased region" description="Polar residues" evidence="12">
    <location>
        <begin position="2412"/>
        <end position="2424"/>
    </location>
</feature>
<dbReference type="Gene3D" id="2.20.70.10">
    <property type="match status" value="1"/>
</dbReference>
<name>A0A8C5AGE3_GADMO</name>
<keyword evidence="10" id="KW-0804">Transcription</keyword>
<feature type="compositionally biased region" description="Polar residues" evidence="12">
    <location>
        <begin position="2076"/>
        <end position="2089"/>
    </location>
</feature>
<dbReference type="GO" id="GO:0032259">
    <property type="term" value="P:methylation"/>
    <property type="evidence" value="ECO:0007669"/>
    <property type="project" value="UniProtKB-KW"/>
</dbReference>
<keyword evidence="5" id="KW-0489">Methyltransferase</keyword>
<accession>A0A8C5AGE3</accession>
<dbReference type="Pfam" id="PF00856">
    <property type="entry name" value="SET"/>
    <property type="match status" value="1"/>
</dbReference>
<dbReference type="PROSITE" id="PS51215">
    <property type="entry name" value="AWS"/>
    <property type="match status" value="1"/>
</dbReference>
<dbReference type="SUPFAM" id="SSF51045">
    <property type="entry name" value="WW domain"/>
    <property type="match status" value="1"/>
</dbReference>
<dbReference type="SMART" id="SM00317">
    <property type="entry name" value="SET"/>
    <property type="match status" value="1"/>
</dbReference>
<dbReference type="GO" id="GO:0005694">
    <property type="term" value="C:chromosome"/>
    <property type="evidence" value="ECO:0007669"/>
    <property type="project" value="UniProtKB-SubCell"/>
</dbReference>
<feature type="compositionally biased region" description="Polar residues" evidence="12">
    <location>
        <begin position="473"/>
        <end position="486"/>
    </location>
</feature>
<dbReference type="GO" id="GO:0030154">
    <property type="term" value="P:cell differentiation"/>
    <property type="evidence" value="ECO:0007669"/>
    <property type="project" value="UniProtKB-KW"/>
</dbReference>
<feature type="compositionally biased region" description="Polar residues" evidence="12">
    <location>
        <begin position="1053"/>
        <end position="1078"/>
    </location>
</feature>
<dbReference type="CDD" id="cd19172">
    <property type="entry name" value="SET_SETD2"/>
    <property type="match status" value="1"/>
</dbReference>
<dbReference type="CDD" id="cd00201">
    <property type="entry name" value="WW"/>
    <property type="match status" value="1"/>
</dbReference>
<dbReference type="InterPro" id="IPR038190">
    <property type="entry name" value="SRI_sf"/>
</dbReference>
<evidence type="ECO:0000256" key="11">
    <source>
        <dbReference type="ARBA" id="ARBA00023242"/>
    </source>
</evidence>
<feature type="compositionally biased region" description="Polar residues" evidence="12">
    <location>
        <begin position="1139"/>
        <end position="1166"/>
    </location>
</feature>
<feature type="compositionally biased region" description="Basic and acidic residues" evidence="12">
    <location>
        <begin position="329"/>
        <end position="352"/>
    </location>
</feature>
<feature type="region of interest" description="Disordered" evidence="12">
    <location>
        <begin position="912"/>
        <end position="934"/>
    </location>
</feature>
<evidence type="ECO:0000259" key="16">
    <source>
        <dbReference type="PROSITE" id="PS51215"/>
    </source>
</evidence>
<dbReference type="InterPro" id="IPR006560">
    <property type="entry name" value="AWS_dom"/>
</dbReference>
<dbReference type="InterPro" id="IPR003616">
    <property type="entry name" value="Post-SET_dom"/>
</dbReference>
<feature type="region of interest" description="Disordered" evidence="12">
    <location>
        <begin position="1682"/>
        <end position="1765"/>
    </location>
</feature>
<gene>
    <name evidence="17" type="primary">setd2</name>
</gene>
<feature type="compositionally biased region" description="Basic and acidic residues" evidence="12">
    <location>
        <begin position="289"/>
        <end position="308"/>
    </location>
</feature>
<dbReference type="PROSITE" id="PS01159">
    <property type="entry name" value="WW_DOMAIN_1"/>
    <property type="match status" value="1"/>
</dbReference>
<feature type="compositionally biased region" description="Low complexity" evidence="12">
    <location>
        <begin position="1682"/>
        <end position="1692"/>
    </location>
</feature>
<evidence type="ECO:0000256" key="5">
    <source>
        <dbReference type="ARBA" id="ARBA00022603"/>
    </source>
</evidence>
<evidence type="ECO:0000256" key="2">
    <source>
        <dbReference type="ARBA" id="ARBA00004286"/>
    </source>
</evidence>
<dbReference type="GO" id="GO:0046872">
    <property type="term" value="F:metal ion binding"/>
    <property type="evidence" value="ECO:0007669"/>
    <property type="project" value="UniProtKB-KW"/>
</dbReference>
<sequence length="2557" mass="282329">RVMLSNHLLPKGTKMKVNLEDQGRQKVSFSFSQTKKPPPSVFFVSPSPEKSLAESSSALTLESSPPQDRTLQISESVMELQSSTVPTSTAEPPSPPMSVPSPPKPKMDLGKIHFKKQILSISVTEEKTMPSNVPQEPITPEQPVIMQSLQSRAEVSSPQLKTMSIDMSIECFSENVQTEASVIRVPPSPNKPIESFGKDGETSIIIKKDDGVPKRKTRSQSERAPAGSESDGDGAKMSSSHKIIEPSFKTKSDSRSKEEKKSSSGSNMGEKESSSKRSENHEGSSSYSKSERDSRHASSRSSRSEKERRRSRTKSRSRSRASRTSSSHSRTDRSRCDRVSRADRSYYHDSDRRSHRSPPRRERRSSRSRTDRSRDSSDSDDDHSRNRNRINDSSRSSLHASLQKDSKSSSSSSSHSKSEKDAKYVDFSQSAETDKKSRSVRSGKRTSDSEPHCKRSPEVDSNHRKPATHHKSQSSAKSTYFSQSQTSERRRQKSPSSDFDADQKGKTRISDRSSGTESSCLTSQKIGQQESKDPSRSKSKMAVIDRKSKDTFHSLNRIQTLPSTTESYSFNEKELSDACQAKEQYNKSSKDIMSFQKDLPEPSSQQLQAVCVEMEFPSNDGRTSANQCAMDIGKESHSTNHVLHVDSNAITSNSCSNNNSSIGTALVAEDLQQGAISEDVQPKKYVSINLQPATGLPEISHLKAENQLLPTSERQHQDPLKKTRSSAKKSRWDIVGQDTSDSDNSQRLPSADNKPSVKKVPSVNFSSKDDNPEEGVKKKEGTHSIAAQNPDRTKHDTISHSTSSAKCSLKYQNKRDTRLSDSKQSVAEKRCENHDTSEIKNTTNVQNLPRILESHNAHKSTSVNRDSVHVGDSGLSNASESDDSESDSDSGQAIKRLSSIVVIPQQSSIALDPLDNGASCSPMSSSEEQHRNEVNHHKRVAGQVPTEIVFQQRHPSVAPACEEVIASAHEMICQSQSNMIDSTSQSEGSNSAQKYKDAFKCVEERLTTEPALNQPATHSNESFHPPEHGLPYASGRDGQINGVFRVGWDFSQSEQPSSTYQQPDSSYGPQLLNPQQTGIPPLGLGYRQSNASWTPLPPIMQSSRPPYLHMPQQYQDPLGQVHPDSLTNDHEDDGDRKAPSQSQTCNGPNTSTFVQANEISSNSRGSAVSDHRRDSEALRPHRGRGPPKKRRQEIESDSDNEAEPGPMSKRERHRDGEVTKDAPAKAELSRPLLDLKDFRDSNKWKDYSKSKKMPPYFDLIDDNLYLTERKKSKSHRDIKRMQCECSVLSREERSRGVLACGEDCLNRLLMIECSSRCLNGHYCSNQRFQMKQHADFEVILTEDKGWGLRAAKDLSENTFVLEYCGEVLDHKEFKNRVKEYARNKNIHYYFMALKNNEIIDATLKGNCSRFMNHSCEPNCETQKWTVNGQLRVGFFTTRAVTAGTELTFDYQFQRYGKEAQKCFCGAPSCRGFLGGENRVSVRAAAGKMKKERPRKKDTVSALTTLDEELEALLENGEGLSDEKEVVSLCRLMVRVETTEQKLLCLKLIRDTQNPSCLKQFLDHHGLSLLWIFMAELTEAKGNSSNMIKLQFEIIKTLSVLPISTKNMLEESKVLSSIQRWAQTNALPQPAEMDGYSSENNSRAQTPLNTPDGSTSKLGPELESDTPKRAVYRRLKIISENSLDSALSDASKASDGKEDEEEEEEEDDDDEEELAHAPLPESMEKKNESASNESTPLKLQHEDVTKQEEQAKTEEMEIEVETKEVAVQGEAIDGSAAVESPEIAVDKDVKGLEEQIVHTEEENAKMEEELELQTTQYHQADVTEAPFLTQHVAGQVENTEAENIASIEECLEDPSACATDVLPSSVALEVGAPSQEVSLEVPEASLEAPEAGLEVKEAGLEAPEAGLEAPEAGLEAPEAGLEAPEAGLEAPEAGLEAPEAGLEAPEAGSVAPEARLPASEAVSESREASLQALACSVAPESGSVAPEASTTKESTGAPLEPSLAGTGAPLEPSLVGTGAPLEPSLVGTPSQDEEDGPSDVESERSQAPQLSSLDISGMAARLLDSWKDLKVRWSNNSSYLFDPSSNSNKTPRAVGKERNKLSTEERRKLFEQEVAQREAQKLQQQQLQTLAFDPNLPYVSSPGYIHYPPGYPLQTYVDPTNPNVGKVLLPTPPVDVVAGTYEETPPQPLISELGQPPPPTTNQAPPVPQHITINPVELSAGNPQQYAQPPMVTAHDPGVAVLSVPAVRAAPVPGQHPGSYTTLWDSSIQQAVTVQTQPTQQQYAVAPNQAQTQTAIYYQGQPCQTIYSIPSYPQANPPVIQAYADPTAGYLHGPPVYTGHQQGVVVQQGGTVTTIVTSQTVQPEMIVPNNVIDLPPPSPPKPKTIVLPPSWKVARDPEGKIYYYHIATRQTQWDPPTWDGSSDNTSIDHESEMDLGTPTYDENPSKFSTKTAEADTSSELAKKSKETFRKEISQFIVQCLNPYRKPDCKLGRISNTDDFKHLARKLTHGVMNKELKACKNPEDLECNEEVKHKAREYIKKYMHRFGSVYRPKEDTELE</sequence>
<dbReference type="InterPro" id="IPR042294">
    <property type="entry name" value="SETD2_animal"/>
</dbReference>
<feature type="region of interest" description="Disordered" evidence="12">
    <location>
        <begin position="1009"/>
        <end position="1038"/>
    </location>
</feature>
<keyword evidence="6" id="KW-0808">Transferase</keyword>
<feature type="region of interest" description="Disordered" evidence="12">
    <location>
        <begin position="185"/>
        <end position="567"/>
    </location>
</feature>
<feature type="compositionally biased region" description="Basic and acidic residues" evidence="12">
    <location>
        <begin position="445"/>
        <end position="463"/>
    </location>
</feature>
<feature type="compositionally biased region" description="Basic residues" evidence="12">
    <location>
        <begin position="353"/>
        <end position="367"/>
    </location>
</feature>
<feature type="compositionally biased region" description="Basic and acidic residues" evidence="12">
    <location>
        <begin position="2093"/>
        <end position="2102"/>
    </location>
</feature>
<feature type="region of interest" description="Disordered" evidence="12">
    <location>
        <begin position="28"/>
        <end position="105"/>
    </location>
</feature>
<feature type="compositionally biased region" description="Polar residues" evidence="12">
    <location>
        <begin position="67"/>
        <end position="91"/>
    </location>
</feature>
<evidence type="ECO:0000256" key="10">
    <source>
        <dbReference type="ARBA" id="ARBA00023163"/>
    </source>
</evidence>
<keyword evidence="8" id="KW-0156">Chromatin regulator</keyword>
<feature type="region of interest" description="Disordered" evidence="12">
    <location>
        <begin position="709"/>
        <end position="891"/>
    </location>
</feature>
<dbReference type="InterPro" id="IPR036020">
    <property type="entry name" value="WW_dom_sf"/>
</dbReference>
<feature type="region of interest" description="Disordered" evidence="12">
    <location>
        <begin position="1629"/>
        <end position="1665"/>
    </location>
</feature>
<dbReference type="InterPro" id="IPR013257">
    <property type="entry name" value="SRI"/>
</dbReference>
<feature type="compositionally biased region" description="Low complexity" evidence="12">
    <location>
        <begin position="1899"/>
        <end position="1947"/>
    </location>
</feature>
<evidence type="ECO:0000256" key="7">
    <source>
        <dbReference type="ARBA" id="ARBA00022691"/>
    </source>
</evidence>
<dbReference type="PROSITE" id="PS50280">
    <property type="entry name" value="SET"/>
    <property type="match status" value="1"/>
</dbReference>
<keyword evidence="11" id="KW-0539">Nucleus</keyword>
<feature type="compositionally biased region" description="Pro residues" evidence="12">
    <location>
        <begin position="92"/>
        <end position="104"/>
    </location>
</feature>
<feature type="compositionally biased region" description="Basic and acidic residues" evidence="12">
    <location>
        <begin position="368"/>
        <end position="392"/>
    </location>
</feature>
<dbReference type="InterPro" id="IPR044437">
    <property type="entry name" value="SETD2/Set2_SET"/>
</dbReference>
<feature type="compositionally biased region" description="Basic and acidic residues" evidence="12">
    <location>
        <begin position="242"/>
        <end position="262"/>
    </location>
</feature>
<dbReference type="EC" id="2.1.1.359" evidence="3"/>
<evidence type="ECO:0000259" key="14">
    <source>
        <dbReference type="PROSITE" id="PS50280"/>
    </source>
</evidence>
<reference evidence="17" key="1">
    <citation type="submission" date="2025-08" db="UniProtKB">
        <authorList>
            <consortium name="Ensembl"/>
        </authorList>
    </citation>
    <scope>IDENTIFICATION</scope>
</reference>
<evidence type="ECO:0000313" key="17">
    <source>
        <dbReference type="Ensembl" id="ENSGMOP00000031312.1"/>
    </source>
</evidence>
<evidence type="ECO:0000313" key="18">
    <source>
        <dbReference type="Proteomes" id="UP000694546"/>
    </source>
</evidence>
<protein>
    <recommendedName>
        <fullName evidence="3">[histone H3]-lysine(36) N-trimethyltransferase</fullName>
        <ecNumber evidence="3">2.1.1.359</ecNumber>
    </recommendedName>
</protein>
<feature type="compositionally biased region" description="Basic and acidic residues" evidence="12">
    <location>
        <begin position="813"/>
        <end position="838"/>
    </location>
</feature>
<evidence type="ECO:0000256" key="12">
    <source>
        <dbReference type="SAM" id="MobiDB-lite"/>
    </source>
</evidence>
<evidence type="ECO:0000256" key="6">
    <source>
        <dbReference type="ARBA" id="ARBA00022679"/>
    </source>
</evidence>
<feature type="compositionally biased region" description="Basic residues" evidence="12">
    <location>
        <begin position="309"/>
        <end position="321"/>
    </location>
</feature>
<dbReference type="SUPFAM" id="SSF82199">
    <property type="entry name" value="SET domain"/>
    <property type="match status" value="1"/>
</dbReference>
<keyword evidence="18" id="KW-1185">Reference proteome</keyword>
<feature type="region of interest" description="Disordered" evidence="12">
    <location>
        <begin position="2412"/>
        <end position="2457"/>
    </location>
</feature>
<keyword evidence="7" id="KW-0949">S-adenosyl-L-methionine</keyword>
<evidence type="ECO:0000256" key="9">
    <source>
        <dbReference type="ARBA" id="ARBA00023015"/>
    </source>
</evidence>
<dbReference type="PROSITE" id="PS50868">
    <property type="entry name" value="POST_SET"/>
    <property type="match status" value="1"/>
</dbReference>